<keyword evidence="4" id="KW-0255">Endonuclease</keyword>
<dbReference type="Proteomes" id="UP000305792">
    <property type="component" value="Unassembled WGS sequence"/>
</dbReference>
<dbReference type="InterPro" id="IPR009614">
    <property type="entry name" value="YoeB_toxin"/>
</dbReference>
<keyword evidence="5" id="KW-0378">Hydrolase</keyword>
<evidence type="ECO:0000256" key="6">
    <source>
        <dbReference type="ARBA" id="ARBA00030388"/>
    </source>
</evidence>
<organism evidence="8 9">
    <name type="scientific">Glycomyces paridis</name>
    <dbReference type="NCBI Taxonomy" id="2126555"/>
    <lineage>
        <taxon>Bacteria</taxon>
        <taxon>Bacillati</taxon>
        <taxon>Actinomycetota</taxon>
        <taxon>Actinomycetes</taxon>
        <taxon>Glycomycetales</taxon>
        <taxon>Glycomycetaceae</taxon>
        <taxon>Glycomyces</taxon>
    </lineage>
</organism>
<dbReference type="RefSeq" id="WP_136530464.1">
    <property type="nucleotide sequence ID" value="NZ_STGX01000010.1"/>
</dbReference>
<gene>
    <name evidence="8" type="ORF">E9998_14825</name>
</gene>
<dbReference type="Pfam" id="PF06769">
    <property type="entry name" value="YoeB_toxin"/>
    <property type="match status" value="1"/>
</dbReference>
<dbReference type="InterPro" id="IPR035093">
    <property type="entry name" value="RelE/ParE_toxin_dom_sf"/>
</dbReference>
<proteinExistence type="inferred from homology"/>
<protein>
    <recommendedName>
        <fullName evidence="7">Endoribonuclease YoeB</fullName>
    </recommendedName>
    <alternativeName>
        <fullName evidence="6">Putative mRNA interferase YoeB</fullName>
    </alternativeName>
</protein>
<evidence type="ECO:0000256" key="1">
    <source>
        <dbReference type="ARBA" id="ARBA00008172"/>
    </source>
</evidence>
<reference evidence="8 9" key="1">
    <citation type="journal article" date="2018" name="Int. J. Syst. Evol. Microbiol.">
        <title>Glycomyces paridis sp. nov., isolated from the medicinal plant Paris polyphylla.</title>
        <authorList>
            <person name="Fang X.M."/>
            <person name="Bai J.L."/>
            <person name="Su J."/>
            <person name="Zhao L.L."/>
            <person name="Liu H.Y."/>
            <person name="Ma B.P."/>
            <person name="Zhang Y.Q."/>
            <person name="Yu L.Y."/>
        </authorList>
    </citation>
    <scope>NUCLEOTIDE SEQUENCE [LARGE SCALE GENOMIC DNA]</scope>
    <source>
        <strain evidence="8 9">CPCC 204357</strain>
    </source>
</reference>
<keyword evidence="2" id="KW-1277">Toxin-antitoxin system</keyword>
<dbReference type="GO" id="GO:0016787">
    <property type="term" value="F:hydrolase activity"/>
    <property type="evidence" value="ECO:0007669"/>
    <property type="project" value="UniProtKB-KW"/>
</dbReference>
<dbReference type="SUPFAM" id="SSF143011">
    <property type="entry name" value="RelE-like"/>
    <property type="match status" value="1"/>
</dbReference>
<keyword evidence="9" id="KW-1185">Reference proteome</keyword>
<sequence>MNLVWSEKAWDDYLYWQTHDKKLLKRINLLLEDIKRNGYTGLGKPEPLKHDLGGYWSRRIDAKHRLIYQVSEDHVHIARCRFHYGKPDS</sequence>
<dbReference type="GO" id="GO:0004519">
    <property type="term" value="F:endonuclease activity"/>
    <property type="evidence" value="ECO:0007669"/>
    <property type="project" value="UniProtKB-KW"/>
</dbReference>
<dbReference type="GO" id="GO:0006401">
    <property type="term" value="P:RNA catabolic process"/>
    <property type="evidence" value="ECO:0007669"/>
    <property type="project" value="InterPro"/>
</dbReference>
<evidence type="ECO:0000313" key="9">
    <source>
        <dbReference type="Proteomes" id="UP000305792"/>
    </source>
</evidence>
<dbReference type="EMBL" id="STGX01000010">
    <property type="protein sequence ID" value="THV27659.1"/>
    <property type="molecule type" value="Genomic_DNA"/>
</dbReference>
<dbReference type="PANTHER" id="PTHR38039:SF1">
    <property type="entry name" value="TOXIN YOEB"/>
    <property type="match status" value="1"/>
</dbReference>
<evidence type="ECO:0000256" key="5">
    <source>
        <dbReference type="ARBA" id="ARBA00022801"/>
    </source>
</evidence>
<evidence type="ECO:0000256" key="4">
    <source>
        <dbReference type="ARBA" id="ARBA00022759"/>
    </source>
</evidence>
<dbReference type="PANTHER" id="PTHR38039">
    <property type="entry name" value="TOXIN YOEB"/>
    <property type="match status" value="1"/>
</dbReference>
<accession>A0A4S8PH40</accession>
<evidence type="ECO:0000256" key="7">
    <source>
        <dbReference type="ARBA" id="ARBA00050056"/>
    </source>
</evidence>
<evidence type="ECO:0000256" key="2">
    <source>
        <dbReference type="ARBA" id="ARBA00022649"/>
    </source>
</evidence>
<name>A0A4S8PH40_9ACTN</name>
<dbReference type="NCBIfam" id="TIGR02116">
    <property type="entry name" value="toxin_Txe_YoeB"/>
    <property type="match status" value="1"/>
</dbReference>
<dbReference type="OrthoDB" id="9801102at2"/>
<evidence type="ECO:0000313" key="8">
    <source>
        <dbReference type="EMBL" id="THV27659.1"/>
    </source>
</evidence>
<dbReference type="Gene3D" id="3.30.2310.20">
    <property type="entry name" value="RelE-like"/>
    <property type="match status" value="1"/>
</dbReference>
<keyword evidence="3" id="KW-0540">Nuclease</keyword>
<comment type="caution">
    <text evidence="8">The sequence shown here is derived from an EMBL/GenBank/DDBJ whole genome shotgun (WGS) entry which is preliminary data.</text>
</comment>
<dbReference type="AlphaFoldDB" id="A0A4S8PH40"/>
<comment type="similarity">
    <text evidence="1">Belongs to the YoeB family.</text>
</comment>
<evidence type="ECO:0000256" key="3">
    <source>
        <dbReference type="ARBA" id="ARBA00022722"/>
    </source>
</evidence>